<evidence type="ECO:0000259" key="3">
    <source>
        <dbReference type="Pfam" id="PF01408"/>
    </source>
</evidence>
<dbReference type="Pfam" id="PF01408">
    <property type="entry name" value="GFO_IDH_MocA"/>
    <property type="match status" value="1"/>
</dbReference>
<dbReference type="GO" id="GO:0016491">
    <property type="term" value="F:oxidoreductase activity"/>
    <property type="evidence" value="ECO:0007669"/>
    <property type="project" value="UniProtKB-KW"/>
</dbReference>
<dbReference type="AlphaFoldDB" id="A0A327YHA2"/>
<keyword evidence="6" id="KW-1185">Reference proteome</keyword>
<dbReference type="InterPro" id="IPR050984">
    <property type="entry name" value="Gfo/Idh/MocA_domain"/>
</dbReference>
<dbReference type="Proteomes" id="UP000248555">
    <property type="component" value="Unassembled WGS sequence"/>
</dbReference>
<evidence type="ECO:0000313" key="5">
    <source>
        <dbReference type="EMBL" id="RAK20360.1"/>
    </source>
</evidence>
<dbReference type="PANTHER" id="PTHR22604">
    <property type="entry name" value="OXIDOREDUCTASES"/>
    <property type="match status" value="1"/>
</dbReference>
<dbReference type="Gene3D" id="3.30.360.10">
    <property type="entry name" value="Dihydrodipicolinate Reductase, domain 2"/>
    <property type="match status" value="1"/>
</dbReference>
<dbReference type="RefSeq" id="WP_111644670.1">
    <property type="nucleotide sequence ID" value="NZ_QLMH01000004.1"/>
</dbReference>
<dbReference type="PANTHER" id="PTHR22604:SF105">
    <property type="entry name" value="TRANS-1,2-DIHYDROBENZENE-1,2-DIOL DEHYDROGENASE"/>
    <property type="match status" value="1"/>
</dbReference>
<dbReference type="GO" id="GO:0000166">
    <property type="term" value="F:nucleotide binding"/>
    <property type="evidence" value="ECO:0007669"/>
    <property type="project" value="InterPro"/>
</dbReference>
<comment type="caution">
    <text evidence="5">The sequence shown here is derived from an EMBL/GenBank/DDBJ whole genome shotgun (WGS) entry which is preliminary data.</text>
</comment>
<dbReference type="Pfam" id="PF22725">
    <property type="entry name" value="GFO_IDH_MocA_C3"/>
    <property type="match status" value="1"/>
</dbReference>
<feature type="domain" description="Gfo/Idh/MocA-like oxidoreductase N-terminal" evidence="3">
    <location>
        <begin position="5"/>
        <end position="121"/>
    </location>
</feature>
<evidence type="ECO:0000313" key="6">
    <source>
        <dbReference type="Proteomes" id="UP000248555"/>
    </source>
</evidence>
<organism evidence="5 6">
    <name type="scientific">Paranoxybacillus vitaminiphilus</name>
    <dbReference type="NCBI Taxonomy" id="581036"/>
    <lineage>
        <taxon>Bacteria</taxon>
        <taxon>Bacillati</taxon>
        <taxon>Bacillota</taxon>
        <taxon>Bacilli</taxon>
        <taxon>Bacillales</taxon>
        <taxon>Anoxybacillaceae</taxon>
        <taxon>Paranoxybacillus</taxon>
    </lineage>
</organism>
<evidence type="ECO:0000259" key="4">
    <source>
        <dbReference type="Pfam" id="PF22725"/>
    </source>
</evidence>
<accession>A0A327YHA2</accession>
<dbReference type="EMBL" id="QLMH01000004">
    <property type="protein sequence ID" value="RAK20360.1"/>
    <property type="molecule type" value="Genomic_DNA"/>
</dbReference>
<feature type="domain" description="GFO/IDH/MocA-like oxidoreductase" evidence="4">
    <location>
        <begin position="133"/>
        <end position="248"/>
    </location>
</feature>
<evidence type="ECO:0000256" key="1">
    <source>
        <dbReference type="ARBA" id="ARBA00010928"/>
    </source>
</evidence>
<dbReference type="InterPro" id="IPR000683">
    <property type="entry name" value="Gfo/Idh/MocA-like_OxRdtase_N"/>
</dbReference>
<evidence type="ECO:0000256" key="2">
    <source>
        <dbReference type="ARBA" id="ARBA00023002"/>
    </source>
</evidence>
<dbReference type="InterPro" id="IPR036291">
    <property type="entry name" value="NAD(P)-bd_dom_sf"/>
</dbReference>
<protein>
    <submittedName>
        <fullName evidence="5">Putative dehydrogenase</fullName>
    </submittedName>
</protein>
<proteinExistence type="inferred from homology"/>
<keyword evidence="2" id="KW-0560">Oxidoreductase</keyword>
<reference evidence="5 6" key="1">
    <citation type="submission" date="2018-06" db="EMBL/GenBank/DDBJ databases">
        <title>Genomic Encyclopedia of Type Strains, Phase III (KMG-III): the genomes of soil and plant-associated and newly described type strains.</title>
        <authorList>
            <person name="Whitman W."/>
        </authorList>
    </citation>
    <scope>NUCLEOTIDE SEQUENCE [LARGE SCALE GENOMIC DNA]</scope>
    <source>
        <strain evidence="5 6">CGMCC 1.8979</strain>
    </source>
</reference>
<name>A0A327YHA2_9BACL</name>
<dbReference type="SUPFAM" id="SSF55347">
    <property type="entry name" value="Glyceraldehyde-3-phosphate dehydrogenase-like, C-terminal domain"/>
    <property type="match status" value="1"/>
</dbReference>
<gene>
    <name evidence="5" type="ORF">B0I26_10411</name>
</gene>
<dbReference type="Gene3D" id="3.40.50.720">
    <property type="entry name" value="NAD(P)-binding Rossmann-like Domain"/>
    <property type="match status" value="1"/>
</dbReference>
<comment type="similarity">
    <text evidence="1">Belongs to the Gfo/Idh/MocA family.</text>
</comment>
<dbReference type="OrthoDB" id="9815825at2"/>
<dbReference type="SUPFAM" id="SSF51735">
    <property type="entry name" value="NAD(P)-binding Rossmann-fold domains"/>
    <property type="match status" value="1"/>
</dbReference>
<sequence length="331" mass="37608">MKKVRWGILSTANIARTQFIPAIFRAENAEVTAIASRGSKVHAIAQEFNIPKAYESYEALLNDPEIDAVYIPLPNHLHKEWVIKAARKGKHILCEKPVSLNAEEAVEMDKITLECNVKFMEAFMYQFHPQHDRVREIILSGEIGEVKLFKSSHSFYLENREDDIRMVKEMGGGSLYDVGCYSIHAVRYILNTEPIEVHAIGNIDPISNVDLSAYVHMKLENGVTALMDCSFDMTERNEYEVVGTKGTIKVPYAFRPDRNGGVGIVIVERNGVTREEKIHGDIYRLEVEHFSRAILEDLKVKYSGESSIKNMRVIDACYESIRTGKSIRINQ</sequence>
<dbReference type="InterPro" id="IPR055170">
    <property type="entry name" value="GFO_IDH_MocA-like_dom"/>
</dbReference>